<dbReference type="PRINTS" id="PR00793">
    <property type="entry name" value="PROAMNOPTASE"/>
</dbReference>
<dbReference type="PANTHER" id="PTHR43433:SF4">
    <property type="entry name" value="NON-HEME CHLOROPEROXIDASE-RELATED"/>
    <property type="match status" value="1"/>
</dbReference>
<name>A0A919XPB6_9BACL</name>
<reference evidence="4" key="1">
    <citation type="submission" date="2021-03" db="EMBL/GenBank/DDBJ databases">
        <title>Antimicrobial resistance genes in bacteria isolated from Japanese honey, and their potential for conferring macrolide and lincosamide resistance in the American foulbrood pathogen Paenibacillus larvae.</title>
        <authorList>
            <person name="Okamoto M."/>
            <person name="Kumagai M."/>
            <person name="Kanamori H."/>
            <person name="Takamatsu D."/>
        </authorList>
    </citation>
    <scope>NUCLEOTIDE SEQUENCE</scope>
    <source>
        <strain evidence="4">J2TS6</strain>
    </source>
</reference>
<evidence type="ECO:0000313" key="4">
    <source>
        <dbReference type="EMBL" id="GIO34297.1"/>
    </source>
</evidence>
<dbReference type="InterPro" id="IPR000073">
    <property type="entry name" value="AB_hydrolase_1"/>
</dbReference>
<dbReference type="InterPro" id="IPR050471">
    <property type="entry name" value="AB_hydrolase"/>
</dbReference>
<dbReference type="SUPFAM" id="SSF53474">
    <property type="entry name" value="alpha/beta-Hydrolases"/>
    <property type="match status" value="1"/>
</dbReference>
<protein>
    <submittedName>
        <fullName evidence="4">Alpha/beta hydrolase</fullName>
    </submittedName>
</protein>
<dbReference type="Pfam" id="PF00561">
    <property type="entry name" value="Abhydrolase_1"/>
    <property type="match status" value="1"/>
</dbReference>
<feature type="domain" description="AB hydrolase-1" evidence="3">
    <location>
        <begin position="57"/>
        <end position="322"/>
    </location>
</feature>
<proteinExistence type="inferred from homology"/>
<comment type="caution">
    <text evidence="4">The sequence shown here is derived from an EMBL/GenBank/DDBJ whole genome shotgun (WGS) entry which is preliminary data.</text>
</comment>
<evidence type="ECO:0000256" key="1">
    <source>
        <dbReference type="ARBA" id="ARBA00010088"/>
    </source>
</evidence>
<dbReference type="AlphaFoldDB" id="A0A919XPB6"/>
<dbReference type="InterPro" id="IPR029058">
    <property type="entry name" value="AB_hydrolase_fold"/>
</dbReference>
<accession>A0A919XPB6</accession>
<dbReference type="PANTHER" id="PTHR43433">
    <property type="entry name" value="HYDROLASE, ALPHA/BETA FOLD FAMILY PROTEIN"/>
    <property type="match status" value="1"/>
</dbReference>
<sequence>MKQNHMLNQMFFRKRNRSNHAKALQINTPNKIVESRYVPIGGIDQWITIRGEDRSNPILLFIHGGPASPYSIFSPLLRAWEKHFTVVQWDQRGAGKTFGLNGKEGSGTITFDLLAADGIEVTEYLLGKLGHSKLILIGSSVGSLIGVRMAQHRPALFYAYVGTDQNVPGHPDRMYEISLQAVRAAGNAKGVKLLEKMGPDPSSWSRHDYDKRNRVLVKSIQNVPNMITDLIMPSMLSSPEHQIRDMMDIFKGMSFTLGHLFHEMMRMDFTKEGMRFELPVFIFQGDSDIITPTELAKTFYDELQAPRKEFALIRSAGHLACFARADQFLEELITRVRPLAVPAAWAQKDIPIPV</sequence>
<dbReference type="InterPro" id="IPR002410">
    <property type="entry name" value="Peptidase_S33"/>
</dbReference>
<dbReference type="Proteomes" id="UP000679779">
    <property type="component" value="Unassembled WGS sequence"/>
</dbReference>
<dbReference type="Gene3D" id="3.40.50.1820">
    <property type="entry name" value="alpha/beta hydrolase"/>
    <property type="match status" value="1"/>
</dbReference>
<dbReference type="GO" id="GO:0006508">
    <property type="term" value="P:proteolysis"/>
    <property type="evidence" value="ECO:0007669"/>
    <property type="project" value="InterPro"/>
</dbReference>
<evidence type="ECO:0000313" key="5">
    <source>
        <dbReference type="Proteomes" id="UP000679779"/>
    </source>
</evidence>
<comment type="similarity">
    <text evidence="1">Belongs to the peptidase S33 family.</text>
</comment>
<keyword evidence="2 4" id="KW-0378">Hydrolase</keyword>
<evidence type="ECO:0000259" key="3">
    <source>
        <dbReference type="Pfam" id="PF00561"/>
    </source>
</evidence>
<keyword evidence="5" id="KW-1185">Reference proteome</keyword>
<gene>
    <name evidence="4" type="ORF">J2TS6_54380</name>
</gene>
<evidence type="ECO:0000256" key="2">
    <source>
        <dbReference type="ARBA" id="ARBA00022801"/>
    </source>
</evidence>
<dbReference type="EMBL" id="BORQ01000009">
    <property type="protein sequence ID" value="GIO34297.1"/>
    <property type="molecule type" value="Genomic_DNA"/>
</dbReference>
<dbReference type="RefSeq" id="WP_160044576.1">
    <property type="nucleotide sequence ID" value="NZ_BORQ01000009.1"/>
</dbReference>
<organism evidence="4 5">
    <name type="scientific">Paenibacillus albilobatus</name>
    <dbReference type="NCBI Taxonomy" id="2716884"/>
    <lineage>
        <taxon>Bacteria</taxon>
        <taxon>Bacillati</taxon>
        <taxon>Bacillota</taxon>
        <taxon>Bacilli</taxon>
        <taxon>Bacillales</taxon>
        <taxon>Paenibacillaceae</taxon>
        <taxon>Paenibacillus</taxon>
    </lineage>
</organism>
<dbReference type="GO" id="GO:0004177">
    <property type="term" value="F:aminopeptidase activity"/>
    <property type="evidence" value="ECO:0007669"/>
    <property type="project" value="UniProtKB-EC"/>
</dbReference>